<dbReference type="EMBL" id="JTJC03000006">
    <property type="protein sequence ID" value="NHC36871.1"/>
    <property type="molecule type" value="Genomic_DNA"/>
</dbReference>
<evidence type="ECO:0000313" key="2">
    <source>
        <dbReference type="Proteomes" id="UP000031532"/>
    </source>
</evidence>
<gene>
    <name evidence="1" type="ORF">QH73_0019900</name>
</gene>
<dbReference type="Proteomes" id="UP000031532">
    <property type="component" value="Unassembled WGS sequence"/>
</dbReference>
<accession>A0A9X5I693</accession>
<reference evidence="1 2" key="1">
    <citation type="journal article" date="2015" name="Genome Announc.">
        <title>Draft Genome Sequence of the Terrestrial Cyanobacterium Scytonema millei VB511283, Isolated from Eastern India.</title>
        <authorList>
            <person name="Sen D."/>
            <person name="Chandrababunaidu M.M."/>
            <person name="Singh D."/>
            <person name="Sanghi N."/>
            <person name="Ghorai A."/>
            <person name="Mishra G.P."/>
            <person name="Madduluri M."/>
            <person name="Adhikary S.P."/>
            <person name="Tripathy S."/>
        </authorList>
    </citation>
    <scope>NUCLEOTIDE SEQUENCE [LARGE SCALE GENOMIC DNA]</scope>
    <source>
        <strain evidence="1 2">VB511283</strain>
    </source>
</reference>
<dbReference type="AlphaFoldDB" id="A0A9X5I693"/>
<dbReference type="RefSeq" id="WP_039714093.1">
    <property type="nucleotide sequence ID" value="NZ_JTJC03000006.1"/>
</dbReference>
<name>A0A9X5I693_9CYAN</name>
<proteinExistence type="predicted"/>
<dbReference type="OrthoDB" id="370799at2"/>
<protein>
    <submittedName>
        <fullName evidence="1">Uncharacterized protein</fullName>
    </submittedName>
</protein>
<sequence>MSSDRLAQFVAAKNCPDLPLPLQALWHAKQGNWERAHVLIQDEADSDSAWVHAHLHRQEGDLSNARYWYKRSGRSPAHTDLDREWEEIAKSLLTKVANDGLQNQ</sequence>
<comment type="caution">
    <text evidence="1">The sequence shown here is derived from an EMBL/GenBank/DDBJ whole genome shotgun (WGS) entry which is preliminary data.</text>
</comment>
<organism evidence="1 2">
    <name type="scientific">Scytonema millei VB511283</name>
    <dbReference type="NCBI Taxonomy" id="1245923"/>
    <lineage>
        <taxon>Bacteria</taxon>
        <taxon>Bacillati</taxon>
        <taxon>Cyanobacteriota</taxon>
        <taxon>Cyanophyceae</taxon>
        <taxon>Nostocales</taxon>
        <taxon>Scytonemataceae</taxon>
        <taxon>Scytonema</taxon>
    </lineage>
</organism>
<evidence type="ECO:0000313" key="1">
    <source>
        <dbReference type="EMBL" id="NHC36871.1"/>
    </source>
</evidence>
<keyword evidence="2" id="KW-1185">Reference proteome</keyword>